<gene>
    <name evidence="9" type="ORF">DVR12_07155</name>
</gene>
<dbReference type="GO" id="GO:0005886">
    <property type="term" value="C:plasma membrane"/>
    <property type="evidence" value="ECO:0007669"/>
    <property type="project" value="UniProtKB-SubCell"/>
</dbReference>
<keyword evidence="2" id="KW-1003">Cell membrane</keyword>
<feature type="transmembrane region" description="Helical" evidence="6">
    <location>
        <begin position="21"/>
        <end position="41"/>
    </location>
</feature>
<feature type="domain" description="ABC3 transporter permease C-terminal" evidence="7">
    <location>
        <begin position="284"/>
        <end position="396"/>
    </location>
</feature>
<dbReference type="AlphaFoldDB" id="A0A3E1YEL1"/>
<reference evidence="9 10" key="1">
    <citation type="submission" date="2018-07" db="EMBL/GenBank/DDBJ databases">
        <title>Chitinophaga K2CV101002-2 sp. nov., isolated from a monsoon evergreen broad-leaved forest soil.</title>
        <authorList>
            <person name="Lv Y."/>
        </authorList>
    </citation>
    <scope>NUCLEOTIDE SEQUENCE [LARGE SCALE GENOMIC DNA]</scope>
    <source>
        <strain evidence="9 10">GDMCC 1.1288</strain>
    </source>
</reference>
<feature type="domain" description="MacB-like periplasmic core" evidence="8">
    <location>
        <begin position="20"/>
        <end position="239"/>
    </location>
</feature>
<evidence type="ECO:0000313" key="9">
    <source>
        <dbReference type="EMBL" id="RFS24958.1"/>
    </source>
</evidence>
<dbReference type="PANTHER" id="PTHR30572">
    <property type="entry name" value="MEMBRANE COMPONENT OF TRANSPORTER-RELATED"/>
    <property type="match status" value="1"/>
</dbReference>
<evidence type="ECO:0000256" key="1">
    <source>
        <dbReference type="ARBA" id="ARBA00004651"/>
    </source>
</evidence>
<evidence type="ECO:0000256" key="3">
    <source>
        <dbReference type="ARBA" id="ARBA00022692"/>
    </source>
</evidence>
<dbReference type="InterPro" id="IPR025857">
    <property type="entry name" value="MacB_PCD"/>
</dbReference>
<dbReference type="EMBL" id="QPMM01000002">
    <property type="protein sequence ID" value="RFS24958.1"/>
    <property type="molecule type" value="Genomic_DNA"/>
</dbReference>
<keyword evidence="4 6" id="KW-1133">Transmembrane helix</keyword>
<feature type="transmembrane region" description="Helical" evidence="6">
    <location>
        <begin position="282"/>
        <end position="301"/>
    </location>
</feature>
<accession>A0A3E1YEL1</accession>
<feature type="transmembrane region" description="Helical" evidence="6">
    <location>
        <begin position="667"/>
        <end position="689"/>
    </location>
</feature>
<evidence type="ECO:0000256" key="4">
    <source>
        <dbReference type="ARBA" id="ARBA00022989"/>
    </source>
</evidence>
<name>A0A3E1YEL1_9BACT</name>
<dbReference type="PANTHER" id="PTHR30572:SF18">
    <property type="entry name" value="ABC-TYPE MACROLIDE FAMILY EXPORT SYSTEM PERMEASE COMPONENT 2"/>
    <property type="match status" value="1"/>
</dbReference>
<evidence type="ECO:0000256" key="2">
    <source>
        <dbReference type="ARBA" id="ARBA00022475"/>
    </source>
</evidence>
<feature type="transmembrane region" description="Helical" evidence="6">
    <location>
        <begin position="701"/>
        <end position="727"/>
    </location>
</feature>
<feature type="transmembrane region" description="Helical" evidence="6">
    <location>
        <begin position="335"/>
        <end position="353"/>
    </location>
</feature>
<feature type="transmembrane region" description="Helical" evidence="6">
    <location>
        <begin position="420"/>
        <end position="440"/>
    </location>
</feature>
<keyword evidence="3 6" id="KW-0812">Transmembrane</keyword>
<feature type="domain" description="ABC3 transporter permease C-terminal" evidence="7">
    <location>
        <begin position="668"/>
        <end position="777"/>
    </location>
</feature>
<dbReference type="Pfam" id="PF02687">
    <property type="entry name" value="FtsX"/>
    <property type="match status" value="2"/>
</dbReference>
<dbReference type="Proteomes" id="UP000260644">
    <property type="component" value="Unassembled WGS sequence"/>
</dbReference>
<comment type="caution">
    <text evidence="9">The sequence shown here is derived from an EMBL/GenBank/DDBJ whole genome shotgun (WGS) entry which is preliminary data.</text>
</comment>
<protein>
    <submittedName>
        <fullName evidence="9">ABC transporter permease</fullName>
    </submittedName>
</protein>
<dbReference type="InterPro" id="IPR050250">
    <property type="entry name" value="Macrolide_Exporter_MacB"/>
</dbReference>
<evidence type="ECO:0000313" key="10">
    <source>
        <dbReference type="Proteomes" id="UP000260644"/>
    </source>
</evidence>
<dbReference type="InterPro" id="IPR003838">
    <property type="entry name" value="ABC3_permease_C"/>
</dbReference>
<evidence type="ECO:0000256" key="6">
    <source>
        <dbReference type="SAM" id="Phobius"/>
    </source>
</evidence>
<evidence type="ECO:0000259" key="7">
    <source>
        <dbReference type="Pfam" id="PF02687"/>
    </source>
</evidence>
<keyword evidence="5 6" id="KW-0472">Membrane</keyword>
<sequence>MIKNYLNLAFRNIWRNKGFSFINISGLIIGMASALLILLWVHNELSYDRFHSKQDRLYQVWSNDTINGKVRSMTFTPEIMAPTLKIDYPEIEGVSRVRWTRNLLSLNTPDKKLLSTGAIVDQDFLSMFSFPLQFGNIKNVLSDPNSIVLTQQLATKLFKNENPIGKTVVMGNSQNYIVTGILKNLPNNTQFNFIEYLTSYDKETLSGNIDKDWSNFSVSTYVLLNPNTSEETINNKLKTIIHQHTSNVEKTEEFLYPVSQLWLYDKFENGKAVGGRIETIRVFILIAVFILLIACINFMNLSTARSEKRAREVGVRKVIGASKVSLIIQFMSESLLYAFISGVFALLVVLLVLPAFNSLVGKQLSIEFNNLSFWLSGIGFIMFTGILAGSYPAFFLSGFKPILAIKGRIKNSNTMLAPRKLLVVLQFTFAIVLIICTLVVTQQVKYGQQRKTGYDMNNLVHIILNDEMEKNFNIIKNDLLTSGYATSVTKTQSPLTENWSYGLSLRWQGKDPNLQVQVNRYTTEGDLVKTAGLKLIRGRDIDIKNHPSDSGACLINETAAKLMKFKDPIGQLIYDDEETWQIVGVIGDFIQESPYASVKPLIVKGPKSWMGTVIVKLNDNNSRTTNIAGMESIFKKYNPAYPLEFHFTDDAYTNKFNNEKLTGKLTALFSALAIFISCLGLFGLSAFLAENRFKEIGVRKVLGATVTSLTILLSSDFIKLVIVSIFIASPFAYFISNQWLKSFQYHIGVSIWIFIITGALAILIALLTVSYQAIKAALMDPVKSLKSE</sequence>
<feature type="transmembrane region" description="Helical" evidence="6">
    <location>
        <begin position="747"/>
        <end position="769"/>
    </location>
</feature>
<evidence type="ECO:0000256" key="5">
    <source>
        <dbReference type="ARBA" id="ARBA00023136"/>
    </source>
</evidence>
<comment type="subcellular location">
    <subcellularLocation>
        <location evidence="1">Cell membrane</location>
        <topology evidence="1">Multi-pass membrane protein</topology>
    </subcellularLocation>
</comment>
<dbReference type="RefSeq" id="WP_116974952.1">
    <property type="nucleotide sequence ID" value="NZ_QPMM01000002.1"/>
</dbReference>
<feature type="transmembrane region" description="Helical" evidence="6">
    <location>
        <begin position="373"/>
        <end position="399"/>
    </location>
</feature>
<proteinExistence type="predicted"/>
<dbReference type="Pfam" id="PF12704">
    <property type="entry name" value="MacB_PCD"/>
    <property type="match status" value="1"/>
</dbReference>
<dbReference type="GO" id="GO:0022857">
    <property type="term" value="F:transmembrane transporter activity"/>
    <property type="evidence" value="ECO:0007669"/>
    <property type="project" value="TreeGrafter"/>
</dbReference>
<evidence type="ECO:0000259" key="8">
    <source>
        <dbReference type="Pfam" id="PF12704"/>
    </source>
</evidence>
<organism evidence="9 10">
    <name type="scientific">Chitinophaga silvatica</name>
    <dbReference type="NCBI Taxonomy" id="2282649"/>
    <lineage>
        <taxon>Bacteria</taxon>
        <taxon>Pseudomonadati</taxon>
        <taxon>Bacteroidota</taxon>
        <taxon>Chitinophagia</taxon>
        <taxon>Chitinophagales</taxon>
        <taxon>Chitinophagaceae</taxon>
        <taxon>Chitinophaga</taxon>
    </lineage>
</organism>
<dbReference type="OrthoDB" id="5933722at2"/>
<keyword evidence="10" id="KW-1185">Reference proteome</keyword>